<dbReference type="PANTHER" id="PTHR38107:SF3">
    <property type="entry name" value="LYSOZYME RRRD-RELATED"/>
    <property type="match status" value="1"/>
</dbReference>
<dbReference type="GO" id="GO:0042742">
    <property type="term" value="P:defense response to bacterium"/>
    <property type="evidence" value="ECO:0007669"/>
    <property type="project" value="UniProtKB-KW"/>
</dbReference>
<evidence type="ECO:0000256" key="7">
    <source>
        <dbReference type="SAM" id="MobiDB-lite"/>
    </source>
</evidence>
<reference evidence="8" key="1">
    <citation type="submission" date="2018-06" db="EMBL/GenBank/DDBJ databases">
        <authorList>
            <person name="Zhirakovskaya E."/>
        </authorList>
    </citation>
    <scope>NUCLEOTIDE SEQUENCE</scope>
</reference>
<dbReference type="GO" id="GO:0009253">
    <property type="term" value="P:peptidoglycan catabolic process"/>
    <property type="evidence" value="ECO:0007669"/>
    <property type="project" value="InterPro"/>
</dbReference>
<dbReference type="GO" id="GO:0003796">
    <property type="term" value="F:lysozyme activity"/>
    <property type="evidence" value="ECO:0007669"/>
    <property type="project" value="UniProtKB-EC"/>
</dbReference>
<evidence type="ECO:0000256" key="1">
    <source>
        <dbReference type="ARBA" id="ARBA00000632"/>
    </source>
</evidence>
<name>A0A3B0SY71_9ZZZZ</name>
<evidence type="ECO:0000256" key="5">
    <source>
        <dbReference type="ARBA" id="ARBA00023200"/>
    </source>
</evidence>
<evidence type="ECO:0000256" key="3">
    <source>
        <dbReference type="ARBA" id="ARBA00022638"/>
    </source>
</evidence>
<dbReference type="GO" id="GO:0031640">
    <property type="term" value="P:killing of cells of another organism"/>
    <property type="evidence" value="ECO:0007669"/>
    <property type="project" value="UniProtKB-KW"/>
</dbReference>
<dbReference type="Pfam" id="PF00959">
    <property type="entry name" value="Phage_lysozyme"/>
    <property type="match status" value="1"/>
</dbReference>
<gene>
    <name evidence="8" type="ORF">MNBD_ALPHA05-1807</name>
</gene>
<keyword evidence="5" id="KW-1035">Host cytoplasm</keyword>
<feature type="region of interest" description="Disordered" evidence="7">
    <location>
        <begin position="43"/>
        <end position="89"/>
    </location>
</feature>
<keyword evidence="2" id="KW-0929">Antimicrobial</keyword>
<feature type="compositionally biased region" description="Acidic residues" evidence="7">
    <location>
        <begin position="53"/>
        <end position="69"/>
    </location>
</feature>
<dbReference type="CDD" id="cd00737">
    <property type="entry name" value="lyz_endolysin_autolysin"/>
    <property type="match status" value="1"/>
</dbReference>
<protein>
    <submittedName>
        <fullName evidence="8">Phage lysin # Phage lysozyme or muramidase</fullName>
        <ecNumber evidence="8">3.2.1.17</ecNumber>
    </submittedName>
</protein>
<evidence type="ECO:0000256" key="4">
    <source>
        <dbReference type="ARBA" id="ARBA00022801"/>
    </source>
</evidence>
<dbReference type="InterPro" id="IPR002196">
    <property type="entry name" value="Glyco_hydro_24"/>
</dbReference>
<proteinExistence type="inferred from homology"/>
<dbReference type="HAMAP" id="MF_04110">
    <property type="entry name" value="ENDOLYSIN_T4"/>
    <property type="match status" value="1"/>
</dbReference>
<keyword evidence="6 8" id="KW-0326">Glycosidase</keyword>
<dbReference type="SUPFAM" id="SSF53955">
    <property type="entry name" value="Lysozyme-like"/>
    <property type="match status" value="1"/>
</dbReference>
<dbReference type="GO" id="GO:0016998">
    <property type="term" value="P:cell wall macromolecule catabolic process"/>
    <property type="evidence" value="ECO:0007669"/>
    <property type="project" value="InterPro"/>
</dbReference>
<dbReference type="AlphaFoldDB" id="A0A3B0SY71"/>
<evidence type="ECO:0000313" key="8">
    <source>
        <dbReference type="EMBL" id="VAW05169.1"/>
    </source>
</evidence>
<dbReference type="Gene3D" id="1.10.530.40">
    <property type="match status" value="1"/>
</dbReference>
<comment type="catalytic activity">
    <reaction evidence="1">
        <text>Hydrolysis of (1-&gt;4)-beta-linkages between N-acetylmuramic acid and N-acetyl-D-glucosamine residues in a peptidoglycan and between N-acetyl-D-glucosamine residues in chitodextrins.</text>
        <dbReference type="EC" id="3.2.1.17"/>
    </reaction>
</comment>
<keyword evidence="4 8" id="KW-0378">Hydrolase</keyword>
<keyword evidence="3" id="KW-0081">Bacteriolytic enzyme</keyword>
<dbReference type="PANTHER" id="PTHR38107">
    <property type="match status" value="1"/>
</dbReference>
<dbReference type="InterPro" id="IPR033907">
    <property type="entry name" value="Endolysin_autolysin"/>
</dbReference>
<dbReference type="InterPro" id="IPR023346">
    <property type="entry name" value="Lysozyme-like_dom_sf"/>
</dbReference>
<evidence type="ECO:0000256" key="2">
    <source>
        <dbReference type="ARBA" id="ARBA00022529"/>
    </source>
</evidence>
<organism evidence="8">
    <name type="scientific">hydrothermal vent metagenome</name>
    <dbReference type="NCBI Taxonomy" id="652676"/>
    <lineage>
        <taxon>unclassified sequences</taxon>
        <taxon>metagenomes</taxon>
        <taxon>ecological metagenomes</taxon>
    </lineage>
</organism>
<accession>A0A3B0SY71</accession>
<dbReference type="InterPro" id="IPR034690">
    <property type="entry name" value="Endolysin_T4_type"/>
</dbReference>
<dbReference type="InterPro" id="IPR023347">
    <property type="entry name" value="Lysozyme_dom_sf"/>
</dbReference>
<sequence>MRSTLIFWIIIFAFGALIGERYGLPGWATSLTDRGFETVEGLLGNGNEPIPAAEDDGAEPEAVEAEAEAEAGPAPQTSPPASDSQGSADANANLRINDAGLQIIKDSEGLRLEAYNLGGQWLIGYGHAATARAGMKITEAQAEALLREDVKDAEDGVRKAVTVPVNRNQFSAMVSLAYNLGVGGFGHSTVLAAVNKGDYNGAADAFLNHNKAGGKVLEHLTMRREKERALFLQ</sequence>
<dbReference type="InterPro" id="IPR051018">
    <property type="entry name" value="Bacteriophage_GH24"/>
</dbReference>
<dbReference type="EMBL" id="UOEH01000462">
    <property type="protein sequence ID" value="VAW05169.1"/>
    <property type="molecule type" value="Genomic_DNA"/>
</dbReference>
<evidence type="ECO:0000256" key="6">
    <source>
        <dbReference type="ARBA" id="ARBA00023295"/>
    </source>
</evidence>
<dbReference type="EC" id="3.2.1.17" evidence="8"/>
<feature type="compositionally biased region" description="Polar residues" evidence="7">
    <location>
        <begin position="79"/>
        <end position="89"/>
    </location>
</feature>